<accession>A0A8J5H1E6</accession>
<dbReference type="EMBL" id="JACMSC010000007">
    <property type="protein sequence ID" value="KAG6514821.1"/>
    <property type="molecule type" value="Genomic_DNA"/>
</dbReference>
<organism evidence="2 3">
    <name type="scientific">Zingiber officinale</name>
    <name type="common">Ginger</name>
    <name type="synonym">Amomum zingiber</name>
    <dbReference type="NCBI Taxonomy" id="94328"/>
    <lineage>
        <taxon>Eukaryota</taxon>
        <taxon>Viridiplantae</taxon>
        <taxon>Streptophyta</taxon>
        <taxon>Embryophyta</taxon>
        <taxon>Tracheophyta</taxon>
        <taxon>Spermatophyta</taxon>
        <taxon>Magnoliopsida</taxon>
        <taxon>Liliopsida</taxon>
        <taxon>Zingiberales</taxon>
        <taxon>Zingiberaceae</taxon>
        <taxon>Zingiber</taxon>
    </lineage>
</organism>
<feature type="compositionally biased region" description="Pro residues" evidence="1">
    <location>
        <begin position="1"/>
        <end position="10"/>
    </location>
</feature>
<dbReference type="PANTHER" id="PTHR34203:SF13">
    <property type="entry name" value="EXPRESSED PROTEIN"/>
    <property type="match status" value="1"/>
</dbReference>
<dbReference type="SUPFAM" id="SSF53335">
    <property type="entry name" value="S-adenosyl-L-methionine-dependent methyltransferases"/>
    <property type="match status" value="1"/>
</dbReference>
<dbReference type="Gene3D" id="3.40.50.150">
    <property type="entry name" value="Vaccinia Virus protein VP39"/>
    <property type="match status" value="1"/>
</dbReference>
<sequence>MELSPYPLPGSGPLTATPARSRRGRSVLLPEFLYSLSYFGSLPEKPHMSMTRILKRKPFHRPDISAPLKEFLEGQERDAGLIVDVGANVAMATFTASAMGFRVVAIEPVFENQQRICDGVFLNRAGDRVTVYAVAASDRIGNITFDKILHLWRLLVCSPGPVSGWRVHGGLDLAFQSTQSPWTPELQSFPWRQSPPATAQLPLLKGEAGAMVLWNDGVNGGVAEEQVIWFEARRAEGACLSHNAGFVKEIGVTLSLSISCCLSSSYV</sequence>
<comment type="caution">
    <text evidence="2">The sequence shown here is derived from an EMBL/GenBank/DDBJ whole genome shotgun (WGS) entry which is preliminary data.</text>
</comment>
<evidence type="ECO:0000313" key="2">
    <source>
        <dbReference type="EMBL" id="KAG6514821.1"/>
    </source>
</evidence>
<evidence type="ECO:0008006" key="4">
    <source>
        <dbReference type="Google" id="ProtNLM"/>
    </source>
</evidence>
<proteinExistence type="predicted"/>
<dbReference type="Proteomes" id="UP000734854">
    <property type="component" value="Unassembled WGS sequence"/>
</dbReference>
<protein>
    <recommendedName>
        <fullName evidence="4">FkbM family methyltransferase</fullName>
    </recommendedName>
</protein>
<gene>
    <name evidence="2" type="ORF">ZIOFF_025194</name>
</gene>
<dbReference type="PANTHER" id="PTHR34203">
    <property type="entry name" value="METHYLTRANSFERASE, FKBM FAMILY PROTEIN"/>
    <property type="match status" value="1"/>
</dbReference>
<dbReference type="InterPro" id="IPR052514">
    <property type="entry name" value="SAM-dependent_MTase"/>
</dbReference>
<evidence type="ECO:0000313" key="3">
    <source>
        <dbReference type="Proteomes" id="UP000734854"/>
    </source>
</evidence>
<dbReference type="InterPro" id="IPR029063">
    <property type="entry name" value="SAM-dependent_MTases_sf"/>
</dbReference>
<feature type="region of interest" description="Disordered" evidence="1">
    <location>
        <begin position="1"/>
        <end position="20"/>
    </location>
</feature>
<name>A0A8J5H1E6_ZINOF</name>
<reference evidence="2 3" key="1">
    <citation type="submission" date="2020-08" db="EMBL/GenBank/DDBJ databases">
        <title>Plant Genome Project.</title>
        <authorList>
            <person name="Zhang R.-G."/>
        </authorList>
    </citation>
    <scope>NUCLEOTIDE SEQUENCE [LARGE SCALE GENOMIC DNA]</scope>
    <source>
        <tissue evidence="2">Rhizome</tissue>
    </source>
</reference>
<keyword evidence="3" id="KW-1185">Reference proteome</keyword>
<evidence type="ECO:0000256" key="1">
    <source>
        <dbReference type="SAM" id="MobiDB-lite"/>
    </source>
</evidence>
<dbReference type="AlphaFoldDB" id="A0A8J5H1E6"/>